<proteinExistence type="inferred from homology"/>
<dbReference type="EMBL" id="JBAWSX010000005">
    <property type="protein sequence ID" value="MEI4801737.1"/>
    <property type="molecule type" value="Genomic_DNA"/>
</dbReference>
<evidence type="ECO:0000256" key="5">
    <source>
        <dbReference type="ARBA" id="ARBA00023136"/>
    </source>
</evidence>
<evidence type="ECO:0000256" key="3">
    <source>
        <dbReference type="ARBA" id="ARBA00022692"/>
    </source>
</evidence>
<dbReference type="Pfam" id="PF09680">
    <property type="entry name" value="YjcZ_2"/>
    <property type="match status" value="1"/>
</dbReference>
<keyword evidence="4 6" id="KW-1133">Transmembrane helix</keyword>
<feature type="transmembrane region" description="Helical" evidence="6">
    <location>
        <begin position="12"/>
        <end position="35"/>
    </location>
</feature>
<evidence type="ECO:0000256" key="6">
    <source>
        <dbReference type="SAM" id="Phobius"/>
    </source>
</evidence>
<evidence type="ECO:0000313" key="7">
    <source>
        <dbReference type="EMBL" id="MEI4801737.1"/>
    </source>
</evidence>
<evidence type="ECO:0000256" key="1">
    <source>
        <dbReference type="ARBA" id="ARBA00004167"/>
    </source>
</evidence>
<name>A0ABU8FGC7_9BACI</name>
<evidence type="ECO:0000256" key="2">
    <source>
        <dbReference type="ARBA" id="ARBA00010221"/>
    </source>
</evidence>
<keyword evidence="5 6" id="KW-0472">Membrane</keyword>
<protein>
    <submittedName>
        <fullName evidence="7">YjcZ family sporulation protein</fullName>
    </submittedName>
</protein>
<reference evidence="7 8" key="1">
    <citation type="submission" date="2024-01" db="EMBL/GenBank/DDBJ databases">
        <title>Seven novel Bacillus-like species.</title>
        <authorList>
            <person name="Liu G."/>
        </authorList>
    </citation>
    <scope>NUCLEOTIDE SEQUENCE [LARGE SCALE GENOMIC DNA]</scope>
    <source>
        <strain evidence="7 8">FJAT-51639</strain>
    </source>
</reference>
<keyword evidence="3 6" id="KW-0812">Transmembrane</keyword>
<gene>
    <name evidence="7" type="ORF">WAZ07_10425</name>
</gene>
<dbReference type="RefSeq" id="WP_090913000.1">
    <property type="nucleotide sequence ID" value="NZ_JBAWSX010000005.1"/>
</dbReference>
<evidence type="ECO:0000313" key="8">
    <source>
        <dbReference type="Proteomes" id="UP001372526"/>
    </source>
</evidence>
<comment type="caution">
    <text evidence="7">The sequence shown here is derived from an EMBL/GenBank/DDBJ whole genome shotgun (WGS) entry which is preliminary data.</text>
</comment>
<comment type="subcellular location">
    <subcellularLocation>
        <location evidence="1">Membrane</location>
        <topology evidence="1">Single-pass membrane protein</topology>
    </subcellularLocation>
</comment>
<keyword evidence="8" id="KW-1185">Reference proteome</keyword>
<dbReference type="Proteomes" id="UP001372526">
    <property type="component" value="Unassembled WGS sequence"/>
</dbReference>
<accession>A0ABU8FGC7</accession>
<dbReference type="InterPro" id="IPR010070">
    <property type="entry name" value="YjcZ-like"/>
</dbReference>
<comment type="similarity">
    <text evidence="2">Belongs to the SscA family.</text>
</comment>
<dbReference type="NCBIfam" id="TIGR01732">
    <property type="entry name" value="tiny_TM_bacill"/>
    <property type="match status" value="1"/>
</dbReference>
<evidence type="ECO:0000256" key="4">
    <source>
        <dbReference type="ARBA" id="ARBA00022989"/>
    </source>
</evidence>
<organism evidence="7 8">
    <name type="scientific">Bacillus bruguierae</name>
    <dbReference type="NCBI Taxonomy" id="3127667"/>
    <lineage>
        <taxon>Bacteria</taxon>
        <taxon>Bacillati</taxon>
        <taxon>Bacillota</taxon>
        <taxon>Bacilli</taxon>
        <taxon>Bacillales</taxon>
        <taxon>Bacillaceae</taxon>
        <taxon>Bacillus</taxon>
    </lineage>
</organism>
<sequence>MGFAGCGGFGGGFALLIVLFILLIIIGCSCFGGGFGC</sequence>